<dbReference type="GO" id="GO:0016747">
    <property type="term" value="F:acyltransferase activity, transferring groups other than amino-acyl groups"/>
    <property type="evidence" value="ECO:0007669"/>
    <property type="project" value="InterPro"/>
</dbReference>
<dbReference type="PANTHER" id="PTHR11161:SF0">
    <property type="entry name" value="O-ACYLTRANSFERASE LIKE PROTEIN"/>
    <property type="match status" value="1"/>
</dbReference>
<dbReference type="Proteomes" id="UP001249851">
    <property type="component" value="Unassembled WGS sequence"/>
</dbReference>
<dbReference type="AlphaFoldDB" id="A0AAD9VCK1"/>
<feature type="transmembrane region" description="Helical" evidence="2">
    <location>
        <begin position="431"/>
        <end position="456"/>
    </location>
</feature>
<keyword evidence="2" id="KW-0472">Membrane</keyword>
<feature type="transmembrane region" description="Helical" evidence="2">
    <location>
        <begin position="391"/>
        <end position="411"/>
    </location>
</feature>
<gene>
    <name evidence="4" type="ORF">P5673_006413</name>
</gene>
<dbReference type="EMBL" id="JARQWQ010000010">
    <property type="protein sequence ID" value="KAK2569476.1"/>
    <property type="molecule type" value="Genomic_DNA"/>
</dbReference>
<proteinExistence type="predicted"/>
<keyword evidence="2" id="KW-1133">Transmembrane helix</keyword>
<dbReference type="Pfam" id="PF01757">
    <property type="entry name" value="Acyl_transf_3"/>
    <property type="match status" value="1"/>
</dbReference>
<keyword evidence="2" id="KW-0812">Transmembrane</keyword>
<organism evidence="4 5">
    <name type="scientific">Acropora cervicornis</name>
    <name type="common">Staghorn coral</name>
    <dbReference type="NCBI Taxonomy" id="6130"/>
    <lineage>
        <taxon>Eukaryota</taxon>
        <taxon>Metazoa</taxon>
        <taxon>Cnidaria</taxon>
        <taxon>Anthozoa</taxon>
        <taxon>Hexacorallia</taxon>
        <taxon>Scleractinia</taxon>
        <taxon>Astrocoeniina</taxon>
        <taxon>Acroporidae</taxon>
        <taxon>Acropora</taxon>
    </lineage>
</organism>
<evidence type="ECO:0000256" key="1">
    <source>
        <dbReference type="SAM" id="MobiDB-lite"/>
    </source>
</evidence>
<accession>A0AAD9VCK1</accession>
<name>A0AAD9VCK1_ACRCE</name>
<feature type="transmembrane region" description="Helical" evidence="2">
    <location>
        <begin position="245"/>
        <end position="266"/>
    </location>
</feature>
<dbReference type="InterPro" id="IPR002656">
    <property type="entry name" value="Acyl_transf_3_dom"/>
</dbReference>
<protein>
    <submittedName>
        <fullName evidence="4">Nose resistant to fluoxetine protein 6</fullName>
    </submittedName>
</protein>
<reference evidence="4" key="2">
    <citation type="journal article" date="2023" name="Science">
        <title>Genomic signatures of disease resistance in endangered staghorn corals.</title>
        <authorList>
            <person name="Vollmer S.V."/>
            <person name="Selwyn J.D."/>
            <person name="Despard B.A."/>
            <person name="Roesel C.L."/>
        </authorList>
    </citation>
    <scope>NUCLEOTIDE SEQUENCE</scope>
    <source>
        <strain evidence="4">K2</strain>
    </source>
</reference>
<feature type="domain" description="Acyltransferase 3" evidence="3">
    <location>
        <begin position="166"/>
        <end position="522"/>
    </location>
</feature>
<dbReference type="InterPro" id="IPR052728">
    <property type="entry name" value="O2_lipid_transport_reg"/>
</dbReference>
<evidence type="ECO:0000313" key="4">
    <source>
        <dbReference type="EMBL" id="KAK2569476.1"/>
    </source>
</evidence>
<reference evidence="4" key="1">
    <citation type="journal article" date="2023" name="G3 (Bethesda)">
        <title>Whole genome assembly and annotation of the endangered Caribbean coral Acropora cervicornis.</title>
        <authorList>
            <person name="Selwyn J.D."/>
            <person name="Vollmer S.V."/>
        </authorList>
    </citation>
    <scope>NUCLEOTIDE SEQUENCE</scope>
    <source>
        <strain evidence="4">K2</strain>
    </source>
</reference>
<feature type="transmembrane region" description="Helical" evidence="2">
    <location>
        <begin position="507"/>
        <end position="532"/>
    </location>
</feature>
<comment type="caution">
    <text evidence="4">The sequence shown here is derived from an EMBL/GenBank/DDBJ whole genome shotgun (WGS) entry which is preliminary data.</text>
</comment>
<feature type="transmembrane region" description="Helical" evidence="2">
    <location>
        <begin position="357"/>
        <end position="379"/>
    </location>
</feature>
<evidence type="ECO:0000313" key="5">
    <source>
        <dbReference type="Proteomes" id="UP001249851"/>
    </source>
</evidence>
<feature type="transmembrane region" description="Helical" evidence="2">
    <location>
        <begin position="468"/>
        <end position="487"/>
    </location>
</feature>
<feature type="region of interest" description="Disordered" evidence="1">
    <location>
        <begin position="95"/>
        <end position="118"/>
    </location>
</feature>
<feature type="transmembrane region" description="Helical" evidence="2">
    <location>
        <begin position="315"/>
        <end position="337"/>
    </location>
</feature>
<evidence type="ECO:0000256" key="2">
    <source>
        <dbReference type="SAM" id="Phobius"/>
    </source>
</evidence>
<dbReference type="PANTHER" id="PTHR11161">
    <property type="entry name" value="O-ACYLTRANSFERASE"/>
    <property type="match status" value="1"/>
</dbReference>
<keyword evidence="5" id="KW-1185">Reference proteome</keyword>
<sequence>MDCFGLGRTSVVPSSLFGICAPSECSEQDLSTRLGESIRVLDLALCAVILSLCLVGTIADVLLSFTRSSTRPVDKSNEYLPVTNDSMEIDDTREANAPNILGSNKQNGCRRTRDKPETTSLISRSLPVDHFQPRRGRTLLDFFLCFSLIKNTSSIMDTEVRPGSITSIHGMRVLSMWWVVLGHCDEVVTVPTFVNRFTAEAVVNATLSVDTFFVLSGLLVAYVSLRRMEKSNGKLPIFQFYFHRIYRLTPTYMFVLLFYAKLLGFFSEGPLWFKYQTNEECDKHWWTNLLYINNIYPGKDERWFSHIHRFRLKGLLTIVGFLMCSSFISTAAIYSHYDVRGTPFSSLLSGEDASNLVYVKPYCRIAPYLVGLTLGYLLQHKREFKGSKMRMYLFSVTGWCVAVALAVTTLYGPEKDDRLLKRHPFTHAGDVIYGTFGRFAWSLATAWVIFACHHGLGGFVKKILSARFWIPLSRLTYCTYLVHIIAINTLSGSFKTMITYNDIHMAFIFAGVLVIAYAAAFIVSVCVEFPIMELENLIFTKRN</sequence>
<feature type="transmembrane region" description="Helical" evidence="2">
    <location>
        <begin position="201"/>
        <end position="225"/>
    </location>
</feature>
<feature type="transmembrane region" description="Helical" evidence="2">
    <location>
        <begin position="40"/>
        <end position="63"/>
    </location>
</feature>
<evidence type="ECO:0000259" key="3">
    <source>
        <dbReference type="Pfam" id="PF01757"/>
    </source>
</evidence>